<feature type="transmembrane region" description="Helical" evidence="2">
    <location>
        <begin position="99"/>
        <end position="119"/>
    </location>
</feature>
<evidence type="ECO:0000313" key="4">
    <source>
        <dbReference type="Proteomes" id="UP000234545"/>
    </source>
</evidence>
<accession>A0A2I1I566</accession>
<feature type="transmembrane region" description="Helical" evidence="2">
    <location>
        <begin position="139"/>
        <end position="155"/>
    </location>
</feature>
<keyword evidence="2" id="KW-0812">Transmembrane</keyword>
<evidence type="ECO:0000256" key="2">
    <source>
        <dbReference type="SAM" id="Phobius"/>
    </source>
</evidence>
<feature type="transmembrane region" description="Helical" evidence="2">
    <location>
        <begin position="74"/>
        <end position="92"/>
    </location>
</feature>
<dbReference type="EMBL" id="PKKJ01000005">
    <property type="protein sequence ID" value="PKY66260.1"/>
    <property type="molecule type" value="Genomic_DNA"/>
</dbReference>
<keyword evidence="2" id="KW-1133">Transmembrane helix</keyword>
<reference evidence="3 4" key="1">
    <citation type="submission" date="2017-12" db="EMBL/GenBank/DDBJ databases">
        <title>Phylogenetic diversity of female urinary microbiome.</title>
        <authorList>
            <person name="Thomas-White K."/>
            <person name="Wolfe A.J."/>
        </authorList>
    </citation>
    <scope>NUCLEOTIDE SEQUENCE [LARGE SCALE GENOMIC DNA]</scope>
    <source>
        <strain evidence="3 4">UMB0250</strain>
    </source>
</reference>
<dbReference type="AlphaFoldDB" id="A0A2I1I566"/>
<dbReference type="OrthoDB" id="25997at2"/>
<feature type="transmembrane region" description="Helical" evidence="2">
    <location>
        <begin position="41"/>
        <end position="62"/>
    </location>
</feature>
<gene>
    <name evidence="3" type="ORF">CYJ25_05610</name>
</gene>
<comment type="caution">
    <text evidence="3">The sequence shown here is derived from an EMBL/GenBank/DDBJ whole genome shotgun (WGS) entry which is preliminary data.</text>
</comment>
<name>A0A2I1I566_9ACTO</name>
<organism evidence="3 4">
    <name type="scientific">Schaalia turicensis</name>
    <dbReference type="NCBI Taxonomy" id="131111"/>
    <lineage>
        <taxon>Bacteria</taxon>
        <taxon>Bacillati</taxon>
        <taxon>Actinomycetota</taxon>
        <taxon>Actinomycetes</taxon>
        <taxon>Actinomycetales</taxon>
        <taxon>Actinomycetaceae</taxon>
        <taxon>Schaalia</taxon>
    </lineage>
</organism>
<sequence>MGATYDQPMNESPQLLEGADVSGNGKSVKDRRPRALGLGRLVMAMFWVLGAWALVTAIVDLFHHQNTLPWGPQIVALIAGIVYFVGAAGLTHNGRRMRIIAGYSIGISIAAPIIIGIAGFDVPDLIVARSAWSRWGADFYYLPLIISMIGVGWMWRSNPRRIVELAERLERPRS</sequence>
<dbReference type="Proteomes" id="UP000234545">
    <property type="component" value="Unassembled WGS sequence"/>
</dbReference>
<protein>
    <submittedName>
        <fullName evidence="3">Uncharacterized protein</fullName>
    </submittedName>
</protein>
<keyword evidence="2" id="KW-0472">Membrane</keyword>
<evidence type="ECO:0000313" key="3">
    <source>
        <dbReference type="EMBL" id="PKY66260.1"/>
    </source>
</evidence>
<feature type="region of interest" description="Disordered" evidence="1">
    <location>
        <begin position="1"/>
        <end position="30"/>
    </location>
</feature>
<proteinExistence type="predicted"/>
<evidence type="ECO:0000256" key="1">
    <source>
        <dbReference type="SAM" id="MobiDB-lite"/>
    </source>
</evidence>